<keyword evidence="2" id="KW-0732">Signal</keyword>
<dbReference type="InterPro" id="IPR004147">
    <property type="entry name" value="ABC1_dom"/>
</dbReference>
<evidence type="ECO:0000256" key="1">
    <source>
        <dbReference type="ARBA" id="ARBA00009670"/>
    </source>
</evidence>
<dbReference type="InterPro" id="IPR051130">
    <property type="entry name" value="Mito_struct-func_regulator"/>
</dbReference>
<dbReference type="InterPro" id="IPR011009">
    <property type="entry name" value="Kinase-like_dom_sf"/>
</dbReference>
<protein>
    <recommendedName>
        <fullName evidence="3">ABC1 atypical kinase-like domain-containing protein</fullName>
    </recommendedName>
</protein>
<dbReference type="CDD" id="cd13969">
    <property type="entry name" value="ADCK1-like"/>
    <property type="match status" value="1"/>
</dbReference>
<dbReference type="Proteomes" id="UP000789595">
    <property type="component" value="Unassembled WGS sequence"/>
</dbReference>
<dbReference type="GO" id="GO:0007005">
    <property type="term" value="P:mitochondrion organization"/>
    <property type="evidence" value="ECO:0007669"/>
    <property type="project" value="TreeGrafter"/>
</dbReference>
<name>A0A8J2S8Y1_9STRA</name>
<feature type="chain" id="PRO_5035251880" description="ABC1 atypical kinase-like domain-containing protein" evidence="2">
    <location>
        <begin position="29"/>
        <end position="585"/>
    </location>
</feature>
<feature type="signal peptide" evidence="2">
    <location>
        <begin position="1"/>
        <end position="28"/>
    </location>
</feature>
<sequence>MAAASQRAIRLLAGANVAALGTLGAAIALKPDGDATTGGVVAQAEAVGRAARLAGTLAVVAADYKGVEWFSNETKDASASERLKKAMAEQELSGLEVERAKDAAAREAGVRRAAAAREAVLRESAAVAAQGSATTPWNAAHERNAARLLHLARANGGVYVKIAQHCAQLDYLLPPEYTTAFASCLDDAARSSWDDVRAVVKEELGAEPDEAFDAFEREPIASASLAQVHRAVWKGRDVAVKVQHRGLRETSVGDLALCGAAVGVFGKLFPAFRMQWVVDEIAPHLPRELDFVAEAANCRRCAKTFERWPDVVVPEVFDEATSARVLTMSWEPGVNGTRKDEIRDELGLDPTAVAALVSTAFAFLTFHDGHVHCDPHAANVLVRASPAGRPQLVLLDHGLYRELDDEFRLEWARLWRALALADVPGIRESAEALGVGDLYPLFAAMLTQRPWDDVVNPDLDSLRRTGAADDAMLREYAQRYAQEITVVLDRVPRQLLLLLKMSDCLRHLDRSLGGTTNTDVVTAHACADALYAADGRLRSYLRVKLRLWAYEWLSAFRGANLARQREASVSVPEMTSGFAKDDRGV</sequence>
<comment type="similarity">
    <text evidence="1">Belongs to the protein kinase superfamily. ADCK protein kinase family.</text>
</comment>
<feature type="domain" description="ABC1 atypical kinase-like" evidence="3">
    <location>
        <begin position="186"/>
        <end position="429"/>
    </location>
</feature>
<evidence type="ECO:0000256" key="2">
    <source>
        <dbReference type="SAM" id="SignalP"/>
    </source>
</evidence>
<dbReference type="InterPro" id="IPR045307">
    <property type="entry name" value="ADCK1_dom"/>
</dbReference>
<reference evidence="4" key="1">
    <citation type="submission" date="2021-11" db="EMBL/GenBank/DDBJ databases">
        <authorList>
            <consortium name="Genoscope - CEA"/>
            <person name="William W."/>
        </authorList>
    </citation>
    <scope>NUCLEOTIDE SEQUENCE</scope>
</reference>
<dbReference type="GO" id="GO:0055088">
    <property type="term" value="P:lipid homeostasis"/>
    <property type="evidence" value="ECO:0007669"/>
    <property type="project" value="TreeGrafter"/>
</dbReference>
<accession>A0A8J2S8Y1</accession>
<gene>
    <name evidence="4" type="ORF">PECAL_1P35200</name>
</gene>
<comment type="caution">
    <text evidence="4">The sequence shown here is derived from an EMBL/GenBank/DDBJ whole genome shotgun (WGS) entry which is preliminary data.</text>
</comment>
<evidence type="ECO:0000259" key="3">
    <source>
        <dbReference type="Pfam" id="PF03109"/>
    </source>
</evidence>
<dbReference type="OrthoDB" id="427480at2759"/>
<dbReference type="EMBL" id="CAKKNE010000001">
    <property type="protein sequence ID" value="CAH0367003.1"/>
    <property type="molecule type" value="Genomic_DNA"/>
</dbReference>
<dbReference type="PANTHER" id="PTHR43173:SF19">
    <property type="entry name" value="AARF DOMAIN-CONTAINING PROTEIN KINASE 1"/>
    <property type="match status" value="1"/>
</dbReference>
<keyword evidence="5" id="KW-1185">Reference proteome</keyword>
<evidence type="ECO:0000313" key="5">
    <source>
        <dbReference type="Proteomes" id="UP000789595"/>
    </source>
</evidence>
<dbReference type="PANTHER" id="PTHR43173">
    <property type="entry name" value="ABC1 FAMILY PROTEIN"/>
    <property type="match status" value="1"/>
</dbReference>
<dbReference type="Pfam" id="PF03109">
    <property type="entry name" value="ABC1"/>
    <property type="match status" value="1"/>
</dbReference>
<organism evidence="4 5">
    <name type="scientific">Pelagomonas calceolata</name>
    <dbReference type="NCBI Taxonomy" id="35677"/>
    <lineage>
        <taxon>Eukaryota</taxon>
        <taxon>Sar</taxon>
        <taxon>Stramenopiles</taxon>
        <taxon>Ochrophyta</taxon>
        <taxon>Pelagophyceae</taxon>
        <taxon>Pelagomonadales</taxon>
        <taxon>Pelagomonadaceae</taxon>
        <taxon>Pelagomonas</taxon>
    </lineage>
</organism>
<evidence type="ECO:0000313" key="4">
    <source>
        <dbReference type="EMBL" id="CAH0367003.1"/>
    </source>
</evidence>
<dbReference type="AlphaFoldDB" id="A0A8J2S8Y1"/>
<dbReference type="SUPFAM" id="SSF56112">
    <property type="entry name" value="Protein kinase-like (PK-like)"/>
    <property type="match status" value="1"/>
</dbReference>
<proteinExistence type="inferred from homology"/>
<dbReference type="GO" id="GO:0005743">
    <property type="term" value="C:mitochondrial inner membrane"/>
    <property type="evidence" value="ECO:0007669"/>
    <property type="project" value="TreeGrafter"/>
</dbReference>